<dbReference type="EMBL" id="CM047738">
    <property type="protein sequence ID" value="KAJ0046768.1"/>
    <property type="molecule type" value="Genomic_DNA"/>
</dbReference>
<protein>
    <submittedName>
        <fullName evidence="1">Uncharacterized protein</fullName>
    </submittedName>
</protein>
<sequence>MKIRNIVLHWFSFKNKPFCPETAARCFNSGDGSSSLFTNLQRNALSEFRSMNSPTAVIQKRRNMRQTESLIILMINIYNRN</sequence>
<comment type="caution">
    <text evidence="1">The sequence shown here is derived from an EMBL/GenBank/DDBJ whole genome shotgun (WGS) entry which is preliminary data.</text>
</comment>
<name>A0ACC0ZA71_9ROSI</name>
<evidence type="ECO:0000313" key="1">
    <source>
        <dbReference type="EMBL" id="KAJ0046768.1"/>
    </source>
</evidence>
<accession>A0ACC0ZA71</accession>
<reference evidence="2" key="1">
    <citation type="journal article" date="2023" name="G3 (Bethesda)">
        <title>Genome assembly and association tests identify interacting loci associated with vigor, precocity, and sex in interspecific pistachio rootstocks.</title>
        <authorList>
            <person name="Palmer W."/>
            <person name="Jacygrad E."/>
            <person name="Sagayaradj S."/>
            <person name="Cavanaugh K."/>
            <person name="Han R."/>
            <person name="Bertier L."/>
            <person name="Beede B."/>
            <person name="Kafkas S."/>
            <person name="Golino D."/>
            <person name="Preece J."/>
            <person name="Michelmore R."/>
        </authorList>
    </citation>
    <scope>NUCLEOTIDE SEQUENCE [LARGE SCALE GENOMIC DNA]</scope>
</reference>
<evidence type="ECO:0000313" key="2">
    <source>
        <dbReference type="Proteomes" id="UP001163603"/>
    </source>
</evidence>
<dbReference type="Proteomes" id="UP001163603">
    <property type="component" value="Chromosome 3"/>
</dbReference>
<keyword evidence="2" id="KW-1185">Reference proteome</keyword>
<proteinExistence type="predicted"/>
<organism evidence="1 2">
    <name type="scientific">Pistacia integerrima</name>
    <dbReference type="NCBI Taxonomy" id="434235"/>
    <lineage>
        <taxon>Eukaryota</taxon>
        <taxon>Viridiplantae</taxon>
        <taxon>Streptophyta</taxon>
        <taxon>Embryophyta</taxon>
        <taxon>Tracheophyta</taxon>
        <taxon>Spermatophyta</taxon>
        <taxon>Magnoliopsida</taxon>
        <taxon>eudicotyledons</taxon>
        <taxon>Gunneridae</taxon>
        <taxon>Pentapetalae</taxon>
        <taxon>rosids</taxon>
        <taxon>malvids</taxon>
        <taxon>Sapindales</taxon>
        <taxon>Anacardiaceae</taxon>
        <taxon>Pistacia</taxon>
    </lineage>
</organism>
<gene>
    <name evidence="1" type="ORF">Pint_03625</name>
</gene>